<comment type="subcellular location">
    <subcellularLocation>
        <location evidence="1 8">Cell membrane</location>
        <topology evidence="1 8">Multi-pass membrane protein</topology>
    </subcellularLocation>
</comment>
<evidence type="ECO:0000313" key="9">
    <source>
        <dbReference type="EMBL" id="BCU81535.1"/>
    </source>
</evidence>
<dbReference type="GO" id="GO:0015295">
    <property type="term" value="F:solute:proton symporter activity"/>
    <property type="evidence" value="ECO:0007669"/>
    <property type="project" value="TreeGrafter"/>
</dbReference>
<keyword evidence="6 8" id="KW-1133">Transmembrane helix</keyword>
<dbReference type="PANTHER" id="PTHR30003:SF0">
    <property type="entry name" value="GLYCOLATE PERMEASE GLCA-RELATED"/>
    <property type="match status" value="1"/>
</dbReference>
<gene>
    <name evidence="9" type="primary">lutP</name>
    <name evidence="9" type="ORF">JIR001_13180</name>
</gene>
<feature type="transmembrane region" description="Helical" evidence="8">
    <location>
        <begin position="526"/>
        <end position="547"/>
    </location>
</feature>
<protein>
    <recommendedName>
        <fullName evidence="8">L-lactate permease</fullName>
    </recommendedName>
</protein>
<feature type="transmembrane region" description="Helical" evidence="8">
    <location>
        <begin position="12"/>
        <end position="32"/>
    </location>
</feature>
<evidence type="ECO:0000256" key="7">
    <source>
        <dbReference type="ARBA" id="ARBA00023136"/>
    </source>
</evidence>
<feature type="transmembrane region" description="Helical" evidence="8">
    <location>
        <begin position="428"/>
        <end position="453"/>
    </location>
</feature>
<dbReference type="NCBIfam" id="TIGR00795">
    <property type="entry name" value="lctP"/>
    <property type="match status" value="1"/>
</dbReference>
<evidence type="ECO:0000256" key="4">
    <source>
        <dbReference type="ARBA" id="ARBA00022475"/>
    </source>
</evidence>
<feature type="transmembrane region" description="Helical" evidence="8">
    <location>
        <begin position="198"/>
        <end position="215"/>
    </location>
</feature>
<evidence type="ECO:0000256" key="3">
    <source>
        <dbReference type="ARBA" id="ARBA00022448"/>
    </source>
</evidence>
<dbReference type="InterPro" id="IPR003804">
    <property type="entry name" value="Lactate_perm"/>
</dbReference>
<name>A0A8D5UGJ2_9BACL</name>
<dbReference type="GO" id="GO:0015129">
    <property type="term" value="F:lactate transmembrane transporter activity"/>
    <property type="evidence" value="ECO:0007669"/>
    <property type="project" value="UniProtKB-UniRule"/>
</dbReference>
<dbReference type="PANTHER" id="PTHR30003">
    <property type="entry name" value="L-LACTATE PERMEASE"/>
    <property type="match status" value="1"/>
</dbReference>
<dbReference type="AlphaFoldDB" id="A0A8D5UGJ2"/>
<sequence>MWNQIYNPLAGSIWLSTLAAVLPILYFFWALAFRRTKGHIAGLITVVLAFLISVLVYNMPVKMSILSFVYGGAVGLFPIGWIIVTAVFLYKITVKTGKFDIIRASVTNLTDDHRLQALLIAFCFGAFLEGCAGFGTPVVITAALLAGLGFRPLYAAGICLIANTAPVAFGAIGIPITVAGTISGLDPFKISQMVGRQLPLLSIFVPFWLVFVMCGWKKTREVMPAIFVTGGTFAIVQYLSSNFLGPELPDILSSLITLLILSFFLRIWKPKQTFRFDSVTNKTKATETEIAAATEVYSTGQILLAWSPFLLLTGLIVLWSIPAVKNFLNQWTYKWSVPVLHQTVLKMPPIVTKPTPYEAVFTFDWLAAVGTAILIASFFSMFLVGMRFKTWLYTFGETLVELRYPLLTIFSVLGLAYIFNYSGMSATLGLALAKTGVLFPFFAPVLGWLGVFLSGSDTSSNALFGNLQKITANQIGIDPVLTVAANSSGGVTGKMISPQSIAVATASTGLVGKESDLFRFTIKHSLFLVLIICAITLLQAYVLKWMIP</sequence>
<keyword evidence="3 8" id="KW-0813">Transport</keyword>
<feature type="transmembrane region" description="Helical" evidence="8">
    <location>
        <begin position="38"/>
        <end position="57"/>
    </location>
</feature>
<comment type="similarity">
    <text evidence="2 8">Belongs to the lactate permease family.</text>
</comment>
<keyword evidence="4 8" id="KW-1003">Cell membrane</keyword>
<keyword evidence="10" id="KW-1185">Reference proteome</keyword>
<evidence type="ECO:0000256" key="5">
    <source>
        <dbReference type="ARBA" id="ARBA00022692"/>
    </source>
</evidence>
<reference evidence="9" key="2">
    <citation type="journal article" date="2021" name="Microbiol. Resour. Announc.">
        <title>Complete Genome Sequence of Polycladomyces abyssicola JIR-001T, Isolated from Hemipelagic Sediment in Deep Seawater.</title>
        <authorList>
            <person name="Tsubouchi T."/>
            <person name="Kaneko Y."/>
        </authorList>
    </citation>
    <scope>NUCLEOTIDE SEQUENCE</scope>
    <source>
        <strain evidence="9">JIR-001</strain>
    </source>
</reference>
<evidence type="ECO:0000256" key="1">
    <source>
        <dbReference type="ARBA" id="ARBA00004651"/>
    </source>
</evidence>
<keyword evidence="7 8" id="KW-0472">Membrane</keyword>
<feature type="transmembrane region" description="Helical" evidence="8">
    <location>
        <begin position="153"/>
        <end position="178"/>
    </location>
</feature>
<proteinExistence type="inferred from homology"/>
<feature type="transmembrane region" description="Helical" evidence="8">
    <location>
        <begin position="222"/>
        <end position="239"/>
    </location>
</feature>
<evidence type="ECO:0000256" key="6">
    <source>
        <dbReference type="ARBA" id="ARBA00022989"/>
    </source>
</evidence>
<feature type="transmembrane region" description="Helical" evidence="8">
    <location>
        <begin position="302"/>
        <end position="321"/>
    </location>
</feature>
<accession>A0A8D5UGJ2</accession>
<feature type="transmembrane region" description="Helical" evidence="8">
    <location>
        <begin position="117"/>
        <end position="146"/>
    </location>
</feature>
<feature type="transmembrane region" description="Helical" evidence="8">
    <location>
        <begin position="251"/>
        <end position="268"/>
    </location>
</feature>
<evidence type="ECO:0000256" key="2">
    <source>
        <dbReference type="ARBA" id="ARBA00010100"/>
    </source>
</evidence>
<dbReference type="KEGG" id="pabs:JIR001_13180"/>
<comment type="function">
    <text evidence="8">Uptake of L-lactate across the membrane. Can also transport D-lactate and glycolate.</text>
</comment>
<dbReference type="GO" id="GO:0005886">
    <property type="term" value="C:plasma membrane"/>
    <property type="evidence" value="ECO:0007669"/>
    <property type="project" value="UniProtKB-SubCell"/>
</dbReference>
<dbReference type="EMBL" id="AP024601">
    <property type="protein sequence ID" value="BCU81535.1"/>
    <property type="molecule type" value="Genomic_DNA"/>
</dbReference>
<feature type="transmembrane region" description="Helical" evidence="8">
    <location>
        <begin position="404"/>
        <end position="422"/>
    </location>
</feature>
<reference evidence="9" key="1">
    <citation type="journal article" date="2013" name="Int. J. Syst. Evol. Microbiol.">
        <title>Polycladomyces abyssicola gen. nov., sp. nov., a thermophilic filamentous bacterium isolated from hemipelagic sediment.</title>
        <authorList>
            <person name="Tsubouchi T."/>
            <person name="Shimane Y."/>
            <person name="Mori K."/>
            <person name="Usui K."/>
            <person name="Hiraki T."/>
            <person name="Tame A."/>
            <person name="Uematsu K."/>
            <person name="Maruyama T."/>
            <person name="Hatada Y."/>
        </authorList>
    </citation>
    <scope>NUCLEOTIDE SEQUENCE</scope>
    <source>
        <strain evidence="9">JIR-001</strain>
    </source>
</reference>
<feature type="transmembrane region" description="Helical" evidence="8">
    <location>
        <begin position="365"/>
        <end position="384"/>
    </location>
</feature>
<evidence type="ECO:0000256" key="8">
    <source>
        <dbReference type="RuleBase" id="RU365092"/>
    </source>
</evidence>
<dbReference type="Proteomes" id="UP000677436">
    <property type="component" value="Chromosome"/>
</dbReference>
<evidence type="ECO:0000313" key="10">
    <source>
        <dbReference type="Proteomes" id="UP000677436"/>
    </source>
</evidence>
<dbReference type="Pfam" id="PF02652">
    <property type="entry name" value="Lactate_perm"/>
    <property type="match status" value="1"/>
</dbReference>
<organism evidence="9 10">
    <name type="scientific">Polycladomyces abyssicola</name>
    <dbReference type="NCBI Taxonomy" id="1125966"/>
    <lineage>
        <taxon>Bacteria</taxon>
        <taxon>Bacillati</taxon>
        <taxon>Bacillota</taxon>
        <taxon>Bacilli</taxon>
        <taxon>Bacillales</taxon>
        <taxon>Thermoactinomycetaceae</taxon>
        <taxon>Polycladomyces</taxon>
    </lineage>
</organism>
<feature type="transmembrane region" description="Helical" evidence="8">
    <location>
        <begin position="69"/>
        <end position="90"/>
    </location>
</feature>
<dbReference type="RefSeq" id="WP_212774750.1">
    <property type="nucleotide sequence ID" value="NZ_AP024601.1"/>
</dbReference>
<keyword evidence="5 8" id="KW-0812">Transmembrane</keyword>